<keyword evidence="1" id="KW-1133">Transmembrane helix</keyword>
<dbReference type="RefSeq" id="WP_067013625.1">
    <property type="nucleotide sequence ID" value="NZ_FLOB01000002.1"/>
</dbReference>
<evidence type="ECO:0000313" key="3">
    <source>
        <dbReference type="Proteomes" id="UP000092544"/>
    </source>
</evidence>
<feature type="transmembrane region" description="Helical" evidence="1">
    <location>
        <begin position="243"/>
        <end position="267"/>
    </location>
</feature>
<dbReference type="EMBL" id="FLOB01000002">
    <property type="protein sequence ID" value="SBS28378.1"/>
    <property type="molecule type" value="Genomic_DNA"/>
</dbReference>
<feature type="transmembrane region" description="Helical" evidence="1">
    <location>
        <begin position="91"/>
        <end position="113"/>
    </location>
</feature>
<dbReference type="AlphaFoldDB" id="A0A1A8T8X6"/>
<keyword evidence="1" id="KW-0472">Membrane</keyword>
<protein>
    <recommendedName>
        <fullName evidence="4">DUF2232 domain-containing protein</fullName>
    </recommendedName>
</protein>
<accession>A0A1A8T8X6</accession>
<feature type="transmembrane region" description="Helical" evidence="1">
    <location>
        <begin position="15"/>
        <end position="40"/>
    </location>
</feature>
<dbReference type="Proteomes" id="UP000092544">
    <property type="component" value="Unassembled WGS sequence"/>
</dbReference>
<name>A0A1A8T8X6_9GAMM</name>
<feature type="transmembrane region" description="Helical" evidence="1">
    <location>
        <begin position="146"/>
        <end position="165"/>
    </location>
</feature>
<evidence type="ECO:0000313" key="2">
    <source>
        <dbReference type="EMBL" id="SBS28378.1"/>
    </source>
</evidence>
<evidence type="ECO:0000256" key="1">
    <source>
        <dbReference type="SAM" id="Phobius"/>
    </source>
</evidence>
<feature type="transmembrane region" description="Helical" evidence="1">
    <location>
        <begin position="185"/>
        <end position="202"/>
    </location>
</feature>
<keyword evidence="1" id="KW-0812">Transmembrane</keyword>
<organism evidence="2 3">
    <name type="scientific">Marinomonas spartinae</name>
    <dbReference type="NCBI Taxonomy" id="1792290"/>
    <lineage>
        <taxon>Bacteria</taxon>
        <taxon>Pseudomonadati</taxon>
        <taxon>Pseudomonadota</taxon>
        <taxon>Gammaproteobacteria</taxon>
        <taxon>Oceanospirillales</taxon>
        <taxon>Oceanospirillaceae</taxon>
        <taxon>Marinomonas</taxon>
    </lineage>
</organism>
<gene>
    <name evidence="2" type="ORF">MSP8886_01147</name>
</gene>
<dbReference type="OrthoDB" id="5659946at2"/>
<evidence type="ECO:0008006" key="4">
    <source>
        <dbReference type="Google" id="ProtNLM"/>
    </source>
</evidence>
<dbReference type="STRING" id="1792290.MSP8886_01147"/>
<feature type="transmembrane region" description="Helical" evidence="1">
    <location>
        <begin position="52"/>
        <end position="85"/>
    </location>
</feature>
<keyword evidence="3" id="KW-1185">Reference proteome</keyword>
<sequence length="288" mass="31218">MSGLAKWVMQRPRNAIIGVMAFSIIPLLFWIAAAIVGLVVLRRGVKEGIPVLAWGCLPILVLTVIQGDASAIMVLIDVTVLAYLLRSTTSWSWVLLVSSFLAVISAMLLPLIMHDMLTLVTNMIQQVLVKEKVAALPDKSVIYHQAVMALSIVQVMAAVGSLFLARKWQAGLYNPGGLRKEFHELRLPIAFSLILGAMVLLGEGLGGQYLILSQAAIPALVLSGLALVHGVLAKKRIGVVGLIAFYLVGIVFLHMLFVNILITLSVIDSFVDIRKRIRDTSSNSSDSE</sequence>
<reference evidence="2 3" key="1">
    <citation type="submission" date="2016-06" db="EMBL/GenBank/DDBJ databases">
        <authorList>
            <person name="Kjaerup R.B."/>
            <person name="Dalgaard T.S."/>
            <person name="Juul-Madsen H.R."/>
        </authorList>
    </citation>
    <scope>NUCLEOTIDE SEQUENCE [LARGE SCALE GENOMIC DNA]</scope>
    <source>
        <strain evidence="2 3">CECT 8886</strain>
    </source>
</reference>
<feature type="transmembrane region" description="Helical" evidence="1">
    <location>
        <begin position="209"/>
        <end position="231"/>
    </location>
</feature>
<proteinExistence type="predicted"/>